<dbReference type="NCBIfam" id="NF006739">
    <property type="entry name" value="PRK09267.1-5"/>
    <property type="match status" value="1"/>
</dbReference>
<feature type="domain" description="Flavodoxin-like" evidence="8">
    <location>
        <begin position="4"/>
        <end position="164"/>
    </location>
</feature>
<reference evidence="9 10" key="1">
    <citation type="submission" date="2014-08" db="EMBL/GenBank/DDBJ databases">
        <title>Porphyromonas canoris strain:OH2762 Genome sequencing.</title>
        <authorList>
            <person name="Wallis C."/>
            <person name="Deusch O."/>
            <person name="O'Flynn C."/>
            <person name="Davis I."/>
            <person name="Jospin G."/>
            <person name="Darling A.E."/>
            <person name="Coil D.A."/>
            <person name="Alexiev A."/>
            <person name="Horsfall A."/>
            <person name="Kirkwood N."/>
            <person name="Harris S."/>
            <person name="Eisen J.A."/>
        </authorList>
    </citation>
    <scope>NUCLEOTIDE SEQUENCE [LARGE SCALE GENOMIC DNA]</scope>
    <source>
        <strain evidence="10">COT-108 OH2762</strain>
    </source>
</reference>
<evidence type="ECO:0000256" key="2">
    <source>
        <dbReference type="ARBA" id="ARBA00005267"/>
    </source>
</evidence>
<proteinExistence type="inferred from homology"/>
<dbReference type="Proteomes" id="UP000030101">
    <property type="component" value="Unassembled WGS sequence"/>
</dbReference>
<evidence type="ECO:0000256" key="4">
    <source>
        <dbReference type="ARBA" id="ARBA00022630"/>
    </source>
</evidence>
<dbReference type="PROSITE" id="PS50902">
    <property type="entry name" value="FLAVODOXIN_LIKE"/>
    <property type="match status" value="1"/>
</dbReference>
<dbReference type="InterPro" id="IPR008254">
    <property type="entry name" value="Flavodoxin/NO_synth"/>
</dbReference>
<keyword evidence="10" id="KW-1185">Reference proteome</keyword>
<dbReference type="Gene3D" id="3.40.50.360">
    <property type="match status" value="1"/>
</dbReference>
<evidence type="ECO:0000259" key="8">
    <source>
        <dbReference type="PROSITE" id="PS50902"/>
    </source>
</evidence>
<evidence type="ECO:0000256" key="1">
    <source>
        <dbReference type="ARBA" id="ARBA00001917"/>
    </source>
</evidence>
<dbReference type="InterPro" id="IPR029039">
    <property type="entry name" value="Flavoprotein-like_sf"/>
</dbReference>
<comment type="similarity">
    <text evidence="2 7">Belongs to the flavodoxin family.</text>
</comment>
<protein>
    <recommendedName>
        <fullName evidence="7">Flavodoxin</fullName>
    </recommendedName>
</protein>
<keyword evidence="5 7" id="KW-0288">FMN</keyword>
<evidence type="ECO:0000256" key="5">
    <source>
        <dbReference type="ARBA" id="ARBA00022643"/>
    </source>
</evidence>
<sequence length="169" mass="18861">MEKIGLFYGKSARKTSKVAEILAEKIGKDKVDLVPVETASKEDLNPYKYLIMGGATWFDGELPSYWDEILPDVETLSMKGKKVAIYGLGDQASYPENFVDSIGLLANLVKHCGGEIVGYTSTEGYEYERSQAEEEGQFMGLALDFENQEALNEKRISDWVAQILKEFGI</sequence>
<dbReference type="InterPro" id="IPR010086">
    <property type="entry name" value="Flavodoxin_lc"/>
</dbReference>
<dbReference type="InterPro" id="IPR050619">
    <property type="entry name" value="Flavodoxin"/>
</dbReference>
<dbReference type="SUPFAM" id="SSF52218">
    <property type="entry name" value="Flavoproteins"/>
    <property type="match status" value="1"/>
</dbReference>
<dbReference type="PANTHER" id="PTHR42809">
    <property type="entry name" value="FLAVODOXIN 2"/>
    <property type="match status" value="1"/>
</dbReference>
<evidence type="ECO:0000256" key="7">
    <source>
        <dbReference type="PIRNR" id="PIRNR038996"/>
    </source>
</evidence>
<name>A0ABR4XKD8_9PORP</name>
<dbReference type="PANTHER" id="PTHR42809:SF1">
    <property type="entry name" value="FLAVODOXIN 1"/>
    <property type="match status" value="1"/>
</dbReference>
<dbReference type="EMBL" id="JQZV01000013">
    <property type="protein sequence ID" value="KGN91861.1"/>
    <property type="molecule type" value="Genomic_DNA"/>
</dbReference>
<evidence type="ECO:0000256" key="3">
    <source>
        <dbReference type="ARBA" id="ARBA00022448"/>
    </source>
</evidence>
<evidence type="ECO:0000313" key="10">
    <source>
        <dbReference type="Proteomes" id="UP000030101"/>
    </source>
</evidence>
<keyword evidence="4 7" id="KW-0285">Flavoprotein</keyword>
<comment type="function">
    <text evidence="7">Low-potential electron donor to a number of redox enzymes.</text>
</comment>
<evidence type="ECO:0000313" key="9">
    <source>
        <dbReference type="EMBL" id="KGN91861.1"/>
    </source>
</evidence>
<comment type="cofactor">
    <cofactor evidence="1 7">
        <name>FMN</name>
        <dbReference type="ChEBI" id="CHEBI:58210"/>
    </cofactor>
</comment>
<evidence type="ECO:0000256" key="6">
    <source>
        <dbReference type="ARBA" id="ARBA00022982"/>
    </source>
</evidence>
<keyword evidence="6 7" id="KW-0249">Electron transport</keyword>
<dbReference type="Pfam" id="PF00258">
    <property type="entry name" value="Flavodoxin_1"/>
    <property type="match status" value="1"/>
</dbReference>
<gene>
    <name evidence="9" type="ORF">HQ43_07245</name>
</gene>
<organism evidence="9 10">
    <name type="scientific">Porphyromonas canoris</name>
    <dbReference type="NCBI Taxonomy" id="36875"/>
    <lineage>
        <taxon>Bacteria</taxon>
        <taxon>Pseudomonadati</taxon>
        <taxon>Bacteroidota</taxon>
        <taxon>Bacteroidia</taxon>
        <taxon>Bacteroidales</taxon>
        <taxon>Porphyromonadaceae</taxon>
        <taxon>Porphyromonas</taxon>
    </lineage>
</organism>
<accession>A0ABR4XKD8</accession>
<keyword evidence="3 7" id="KW-0813">Transport</keyword>
<comment type="caution">
    <text evidence="9">The sequence shown here is derived from an EMBL/GenBank/DDBJ whole genome shotgun (WGS) entry which is preliminary data.</text>
</comment>
<dbReference type="RefSeq" id="WP_036791463.1">
    <property type="nucleotide sequence ID" value="NZ_JQZV01000013.1"/>
</dbReference>
<dbReference type="NCBIfam" id="TIGR01752">
    <property type="entry name" value="flav_long"/>
    <property type="match status" value="1"/>
</dbReference>
<dbReference type="PIRSF" id="PIRSF038996">
    <property type="entry name" value="FldA"/>
    <property type="match status" value="1"/>
</dbReference>